<dbReference type="InterPro" id="IPR007527">
    <property type="entry name" value="Znf_SWIM"/>
</dbReference>
<name>A0AA86UGM8_9EUKA</name>
<comment type="caution">
    <text evidence="3">The sequence shown here is derived from an EMBL/GenBank/DDBJ whole genome shotgun (WGS) entry which is preliminary data.</text>
</comment>
<reference evidence="4 5" key="2">
    <citation type="submission" date="2024-07" db="EMBL/GenBank/DDBJ databases">
        <authorList>
            <person name="Akdeniz Z."/>
        </authorList>
    </citation>
    <scope>NUCLEOTIDE SEQUENCE [LARGE SCALE GENOMIC DNA]</scope>
</reference>
<feature type="domain" description="SWIM-type" evidence="2">
    <location>
        <begin position="317"/>
        <end position="353"/>
    </location>
</feature>
<dbReference type="GO" id="GO:0008270">
    <property type="term" value="F:zinc ion binding"/>
    <property type="evidence" value="ECO:0007669"/>
    <property type="project" value="UniProtKB-KW"/>
</dbReference>
<proteinExistence type="predicted"/>
<dbReference type="Proteomes" id="UP001642409">
    <property type="component" value="Unassembled WGS sequence"/>
</dbReference>
<evidence type="ECO:0000259" key="2">
    <source>
        <dbReference type="PROSITE" id="PS50966"/>
    </source>
</evidence>
<sequence>MGKLRSIYAMFDLDQQLMKSEESSGGENDSNCNISLQYFAKQLEFSQLSYILSDSGVVYTNNKLKTTLNYHLSSFNKQPFTGVAQRCGWHSWNNMKPTKIQQQYLSEARDIKFEMQITYFNWISAAFQIEQQFYFGQLEHLFAEVGLANIQPYSTYLDNMKLNEQDYCITYRPNQFSGLITQSTQSGESLNYFRLKKLVNCKSTLLEVVVALSCTDSTFKDTLQSHAIRNQGHSDSDKLEGCVLKANETVQQYMSRSYEYKVKEVKNRKTKDKYFQISLNKDVIIPYQFKVDDWETLIQLAWTLELKWQHQSDFQEYFKQYYDLLEKVRCPCSCRIQSGLPCYHELAIINYLGAKDNKYLLTTLTREEYSQTWLQENVFTYFEAREFYTLNENNQQYNDSLINIHQQSKTFEDKNREEMITYLKQETKYHQYDDAQLITMCEKVKLMNNKHSFKLTTPAKITAGSNKRYKGKIGRKAKD</sequence>
<evidence type="ECO:0000313" key="5">
    <source>
        <dbReference type="Proteomes" id="UP001642409"/>
    </source>
</evidence>
<evidence type="ECO:0000256" key="1">
    <source>
        <dbReference type="PROSITE-ProRule" id="PRU00325"/>
    </source>
</evidence>
<dbReference type="EMBL" id="CAXDID020000364">
    <property type="protein sequence ID" value="CAL6082422.1"/>
    <property type="molecule type" value="Genomic_DNA"/>
</dbReference>
<reference evidence="3" key="1">
    <citation type="submission" date="2023-06" db="EMBL/GenBank/DDBJ databases">
        <authorList>
            <person name="Kurt Z."/>
        </authorList>
    </citation>
    <scope>NUCLEOTIDE SEQUENCE</scope>
</reference>
<accession>A0AA86UGM8</accession>
<keyword evidence="1" id="KW-0862">Zinc</keyword>
<dbReference type="PROSITE" id="PS50966">
    <property type="entry name" value="ZF_SWIM"/>
    <property type="match status" value="1"/>
</dbReference>
<dbReference type="EMBL" id="CATOUU010000855">
    <property type="protein sequence ID" value="CAI9955089.1"/>
    <property type="molecule type" value="Genomic_DNA"/>
</dbReference>
<keyword evidence="1" id="KW-0863">Zinc-finger</keyword>
<organism evidence="3">
    <name type="scientific">Hexamita inflata</name>
    <dbReference type="NCBI Taxonomy" id="28002"/>
    <lineage>
        <taxon>Eukaryota</taxon>
        <taxon>Metamonada</taxon>
        <taxon>Diplomonadida</taxon>
        <taxon>Hexamitidae</taxon>
        <taxon>Hexamitinae</taxon>
        <taxon>Hexamita</taxon>
    </lineage>
</organism>
<evidence type="ECO:0000313" key="4">
    <source>
        <dbReference type="EMBL" id="CAL6082422.1"/>
    </source>
</evidence>
<keyword evidence="1" id="KW-0479">Metal-binding</keyword>
<keyword evidence="5" id="KW-1185">Reference proteome</keyword>
<protein>
    <submittedName>
        <fullName evidence="3">SWIM-type</fullName>
    </submittedName>
</protein>
<gene>
    <name evidence="3" type="ORF">HINF_LOCUS42734</name>
    <name evidence="4" type="ORF">HINF_LOCUS61214</name>
</gene>
<evidence type="ECO:0000313" key="3">
    <source>
        <dbReference type="EMBL" id="CAI9955089.1"/>
    </source>
</evidence>
<dbReference type="AlphaFoldDB" id="A0AA86UGM8"/>